<evidence type="ECO:0000313" key="1">
    <source>
        <dbReference type="EMBL" id="AGW28814.1"/>
    </source>
</evidence>
<dbReference type="EMBL" id="KF176932">
    <property type="protein sequence ID" value="AGW28814.1"/>
    <property type="molecule type" value="Genomic_DNA"/>
</dbReference>
<accession>U3N9S5</accession>
<dbReference type="AlphaFoldDB" id="U3N9S5"/>
<proteinExistence type="predicted"/>
<sequence length="39" mass="4270">MGAEPFVHSFKELIGVGMFRPGIRKGDEVNGNPVLMKPN</sequence>
<name>U3N9S5_9BACT</name>
<organism evidence="1">
    <name type="scientific">uncultured bacterium EB5</name>
    <dbReference type="NCBI Taxonomy" id="1348858"/>
    <lineage>
        <taxon>Bacteria</taxon>
        <taxon>environmental samples</taxon>
    </lineage>
</organism>
<reference evidence="1" key="1">
    <citation type="journal article" date="2014" name="J. Antimicrob. Chemother.">
        <title>Effects of selective digestive decontamination (SDD) on the gut resistome.</title>
        <authorList>
            <person name="Buelow E."/>
            <person name="Gonzalez T.B."/>
            <person name="Versluis D."/>
            <person name="Oostdijk E.A."/>
            <person name="Ogilvie L.A."/>
            <person name="van Mourik M.S."/>
            <person name="Oosterink E."/>
            <person name="van Passel M.W."/>
            <person name="Smidt H."/>
            <person name="D'Andrea M.M."/>
            <person name="de Been M."/>
            <person name="Jones B.V."/>
            <person name="Willems R.J."/>
            <person name="Bonten M.J."/>
            <person name="van Schaik W."/>
        </authorList>
    </citation>
    <scope>NUCLEOTIDE SEQUENCE</scope>
</reference>
<protein>
    <submittedName>
        <fullName evidence="1">Uncharacterized protein</fullName>
    </submittedName>
</protein>